<sequence>MDNTKDEASWMSPQRKATAEEVDKITQYNTTHLCYIITGVGTWIHQFDPKTKRPSSVWVFENEVLPTKVKWLWSVGKRILATFSLKVVILLQ</sequence>
<protein>
    <submittedName>
        <fullName evidence="1">Uncharacterized protein</fullName>
    </submittedName>
</protein>
<name>A0ABY6KNY0_9ARAC</name>
<evidence type="ECO:0000313" key="2">
    <source>
        <dbReference type="Proteomes" id="UP001235939"/>
    </source>
</evidence>
<proteinExistence type="predicted"/>
<keyword evidence="2" id="KW-1185">Reference proteome</keyword>
<dbReference type="Proteomes" id="UP001235939">
    <property type="component" value="Chromosome 06"/>
</dbReference>
<gene>
    <name evidence="1" type="ORF">LAZ67_6003930</name>
</gene>
<evidence type="ECO:0000313" key="1">
    <source>
        <dbReference type="EMBL" id="UYV69542.1"/>
    </source>
</evidence>
<organism evidence="1 2">
    <name type="scientific">Cordylochernes scorpioides</name>
    <dbReference type="NCBI Taxonomy" id="51811"/>
    <lineage>
        <taxon>Eukaryota</taxon>
        <taxon>Metazoa</taxon>
        <taxon>Ecdysozoa</taxon>
        <taxon>Arthropoda</taxon>
        <taxon>Chelicerata</taxon>
        <taxon>Arachnida</taxon>
        <taxon>Pseudoscorpiones</taxon>
        <taxon>Cheliferoidea</taxon>
        <taxon>Chernetidae</taxon>
        <taxon>Cordylochernes</taxon>
    </lineage>
</organism>
<accession>A0ABY6KNY0</accession>
<dbReference type="EMBL" id="CP092868">
    <property type="protein sequence ID" value="UYV69542.1"/>
    <property type="molecule type" value="Genomic_DNA"/>
</dbReference>
<reference evidence="1 2" key="1">
    <citation type="submission" date="2022-01" db="EMBL/GenBank/DDBJ databases">
        <title>A chromosomal length assembly of Cordylochernes scorpioides.</title>
        <authorList>
            <person name="Zeh D."/>
            <person name="Zeh J."/>
        </authorList>
    </citation>
    <scope>NUCLEOTIDE SEQUENCE [LARGE SCALE GENOMIC DNA]</scope>
    <source>
        <strain evidence="1">IN4F17</strain>
        <tissue evidence="1">Whole Body</tissue>
    </source>
</reference>